<comment type="caution">
    <text evidence="1">The sequence shown here is derived from an EMBL/GenBank/DDBJ whole genome shotgun (WGS) entry which is preliminary data.</text>
</comment>
<proteinExistence type="predicted"/>
<evidence type="ECO:0000313" key="2">
    <source>
        <dbReference type="Proteomes" id="UP000294692"/>
    </source>
</evidence>
<protein>
    <submittedName>
        <fullName evidence="1">Uncharacterized protein</fullName>
    </submittedName>
</protein>
<organism evidence="1 2">
    <name type="scientific">Paracandidimonas soli</name>
    <dbReference type="NCBI Taxonomy" id="1917182"/>
    <lineage>
        <taxon>Bacteria</taxon>
        <taxon>Pseudomonadati</taxon>
        <taxon>Pseudomonadota</taxon>
        <taxon>Betaproteobacteria</taxon>
        <taxon>Burkholderiales</taxon>
        <taxon>Alcaligenaceae</taxon>
        <taxon>Paracandidimonas</taxon>
    </lineage>
</organism>
<sequence length="71" mass="7525">MGNENKRGLLDKFFFPVGIQPVCPKCGHQGFIVLRDDAVVNADKAIAIVACASKSCHAAIGILPASAVWDE</sequence>
<dbReference type="Proteomes" id="UP000294692">
    <property type="component" value="Unassembled WGS sequence"/>
</dbReference>
<accession>A0A4R3V6K6</accession>
<dbReference type="OrthoDB" id="8687924at2"/>
<reference evidence="1 2" key="1">
    <citation type="submission" date="2019-03" db="EMBL/GenBank/DDBJ databases">
        <title>Genomic Encyclopedia of Type Strains, Phase IV (KMG-IV): sequencing the most valuable type-strain genomes for metagenomic binning, comparative biology and taxonomic classification.</title>
        <authorList>
            <person name="Goeker M."/>
        </authorList>
    </citation>
    <scope>NUCLEOTIDE SEQUENCE [LARGE SCALE GENOMIC DNA]</scope>
    <source>
        <strain evidence="1 2">DSM 100048</strain>
    </source>
</reference>
<gene>
    <name evidence="1" type="ORF">EV686_103279</name>
</gene>
<evidence type="ECO:0000313" key="1">
    <source>
        <dbReference type="EMBL" id="TCV00697.1"/>
    </source>
</evidence>
<keyword evidence="2" id="KW-1185">Reference proteome</keyword>
<dbReference type="AlphaFoldDB" id="A0A4R3V6K6"/>
<name>A0A4R3V6K6_9BURK</name>
<dbReference type="EMBL" id="SMBX01000003">
    <property type="protein sequence ID" value="TCV00697.1"/>
    <property type="molecule type" value="Genomic_DNA"/>
</dbReference>